<feature type="transmembrane region" description="Helical" evidence="6">
    <location>
        <begin position="147"/>
        <end position="168"/>
    </location>
</feature>
<feature type="transmembrane region" description="Helical" evidence="6">
    <location>
        <begin position="276"/>
        <end position="300"/>
    </location>
</feature>
<evidence type="ECO:0000256" key="5">
    <source>
        <dbReference type="ARBA" id="ARBA00023136"/>
    </source>
</evidence>
<evidence type="ECO:0000313" key="7">
    <source>
        <dbReference type="EMBL" id="GHO99611.1"/>
    </source>
</evidence>
<evidence type="ECO:0000256" key="2">
    <source>
        <dbReference type="ARBA" id="ARBA00022475"/>
    </source>
</evidence>
<reference evidence="7" key="1">
    <citation type="submission" date="2020-10" db="EMBL/GenBank/DDBJ databases">
        <title>Taxonomic study of unclassified bacteria belonging to the class Ktedonobacteria.</title>
        <authorList>
            <person name="Yabe S."/>
            <person name="Wang C.M."/>
            <person name="Zheng Y."/>
            <person name="Sakai Y."/>
            <person name="Cavaletti L."/>
            <person name="Monciardini P."/>
            <person name="Donadio S."/>
        </authorList>
    </citation>
    <scope>NUCLEOTIDE SEQUENCE</scope>
    <source>
        <strain evidence="7">ID150040</strain>
    </source>
</reference>
<dbReference type="PANTHER" id="PTHR32196">
    <property type="entry name" value="ABC TRANSPORTER PERMEASE PROTEIN YPHD-RELATED-RELATED"/>
    <property type="match status" value="1"/>
</dbReference>
<feature type="transmembrane region" description="Helical" evidence="6">
    <location>
        <begin position="30"/>
        <end position="51"/>
    </location>
</feature>
<gene>
    <name evidence="7" type="ORF">KSF_096590</name>
</gene>
<protein>
    <submittedName>
        <fullName evidence="7">Monosaccharide-transporting ATPase</fullName>
    </submittedName>
</protein>
<dbReference type="GO" id="GO:0005886">
    <property type="term" value="C:plasma membrane"/>
    <property type="evidence" value="ECO:0007669"/>
    <property type="project" value="UniProtKB-SubCell"/>
</dbReference>
<feature type="transmembrane region" description="Helical" evidence="6">
    <location>
        <begin position="253"/>
        <end position="270"/>
    </location>
</feature>
<feature type="transmembrane region" description="Helical" evidence="6">
    <location>
        <begin position="229"/>
        <end position="246"/>
    </location>
</feature>
<proteinExistence type="predicted"/>
<dbReference type="Proteomes" id="UP000597444">
    <property type="component" value="Unassembled WGS sequence"/>
</dbReference>
<dbReference type="InterPro" id="IPR001851">
    <property type="entry name" value="ABC_transp_permease"/>
</dbReference>
<keyword evidence="5 6" id="KW-0472">Membrane</keyword>
<comment type="caution">
    <text evidence="7">The sequence shown here is derived from an EMBL/GenBank/DDBJ whole genome shotgun (WGS) entry which is preliminary data.</text>
</comment>
<dbReference type="CDD" id="cd06579">
    <property type="entry name" value="TM_PBP1_transp_AraH_like"/>
    <property type="match status" value="1"/>
</dbReference>
<feature type="transmembrane region" description="Helical" evidence="6">
    <location>
        <begin position="80"/>
        <end position="102"/>
    </location>
</feature>
<dbReference type="PANTHER" id="PTHR32196:SF63">
    <property type="entry name" value="INNER MEMBRANE ABC TRANSPORTER PERMEASE PROTEIN YJFF"/>
    <property type="match status" value="1"/>
</dbReference>
<evidence type="ECO:0000313" key="8">
    <source>
        <dbReference type="Proteomes" id="UP000597444"/>
    </source>
</evidence>
<comment type="subcellular location">
    <subcellularLocation>
        <location evidence="1">Cell membrane</location>
        <topology evidence="1">Multi-pass membrane protein</topology>
    </subcellularLocation>
</comment>
<keyword evidence="2" id="KW-1003">Cell membrane</keyword>
<evidence type="ECO:0000256" key="4">
    <source>
        <dbReference type="ARBA" id="ARBA00022989"/>
    </source>
</evidence>
<feature type="transmembrane region" description="Helical" evidence="6">
    <location>
        <begin position="109"/>
        <end position="127"/>
    </location>
</feature>
<evidence type="ECO:0000256" key="6">
    <source>
        <dbReference type="SAM" id="Phobius"/>
    </source>
</evidence>
<dbReference type="GO" id="GO:0022857">
    <property type="term" value="F:transmembrane transporter activity"/>
    <property type="evidence" value="ECO:0007669"/>
    <property type="project" value="InterPro"/>
</dbReference>
<name>A0A8J3IRU9_9CHLR</name>
<dbReference type="EMBL" id="BNJK01000002">
    <property type="protein sequence ID" value="GHO99611.1"/>
    <property type="molecule type" value="Genomic_DNA"/>
</dbReference>
<dbReference type="Pfam" id="PF02653">
    <property type="entry name" value="BPD_transp_2"/>
    <property type="match status" value="1"/>
</dbReference>
<keyword evidence="8" id="KW-1185">Reference proteome</keyword>
<organism evidence="7 8">
    <name type="scientific">Reticulibacter mediterranei</name>
    <dbReference type="NCBI Taxonomy" id="2778369"/>
    <lineage>
        <taxon>Bacteria</taxon>
        <taxon>Bacillati</taxon>
        <taxon>Chloroflexota</taxon>
        <taxon>Ktedonobacteria</taxon>
        <taxon>Ktedonobacterales</taxon>
        <taxon>Reticulibacteraceae</taxon>
        <taxon>Reticulibacter</taxon>
    </lineage>
</organism>
<accession>A0A8J3IRU9</accession>
<feature type="transmembrane region" description="Helical" evidence="6">
    <location>
        <begin position="197"/>
        <end position="217"/>
    </location>
</feature>
<sequence length="310" mass="32472">MQRQGALIALVLLVLFGLLRYDNFFSTYNFLTVLSYNTTFGLIALGMTFVIMTGGIDLSVGSLAALCSVVAALASPYGLLAAIGAAALVGLLVGFFNGWVIAWLRIPPFLATLAMLLAARGLALVLAKDATVSVNATQDWAALSQGILYGIPLPVFLLLAYAIGSIVLNFTRFGRHILSVGGNEEAARLMGLPVERIILAVYVISGVLAGLAGVLLAGQTFTGSPNEGVGWELTAIAAVVVGGTLLTGGMGSVWTSLVGTLLLGLVFNLLNFENGLGFISLGVSWQTVIRGAFLLIVVLLQSRLTRNRKI</sequence>
<dbReference type="AlphaFoldDB" id="A0A8J3IRU9"/>
<evidence type="ECO:0000256" key="1">
    <source>
        <dbReference type="ARBA" id="ARBA00004651"/>
    </source>
</evidence>
<evidence type="ECO:0000256" key="3">
    <source>
        <dbReference type="ARBA" id="ARBA00022692"/>
    </source>
</evidence>
<keyword evidence="4 6" id="KW-1133">Transmembrane helix</keyword>
<keyword evidence="3 6" id="KW-0812">Transmembrane</keyword>